<comment type="subcellular location">
    <subcellularLocation>
        <location evidence="1">Membrane</location>
        <topology evidence="1">Multi-pass membrane protein</topology>
    </subcellularLocation>
</comment>
<dbReference type="AlphaFoldDB" id="A0A0L0F5U8"/>
<sequence length="83" mass="9515">VEYLMYDQGEDRWLSTLLLKTGWILQYCASAEATTQCPESFAELFNQRRRWLTSTIANLNDLLVLNAVGINNGRDIVYNGSIR</sequence>
<dbReference type="InterPro" id="IPR004835">
    <property type="entry name" value="Chitin_synth"/>
</dbReference>
<dbReference type="STRING" id="667725.A0A0L0F5U8"/>
<dbReference type="EC" id="2.4.1.16" evidence="2"/>
<dbReference type="GO" id="GO:0004100">
    <property type="term" value="F:chitin synthase activity"/>
    <property type="evidence" value="ECO:0007669"/>
    <property type="project" value="UniProtKB-EC"/>
</dbReference>
<feature type="non-terminal residue" evidence="7">
    <location>
        <position position="1"/>
    </location>
</feature>
<evidence type="ECO:0000256" key="3">
    <source>
        <dbReference type="ARBA" id="ARBA00022676"/>
    </source>
</evidence>
<dbReference type="RefSeq" id="XP_014145916.1">
    <property type="nucleotide sequence ID" value="XM_014290441.1"/>
</dbReference>
<keyword evidence="3" id="KW-0808">Transferase</keyword>
<dbReference type="GO" id="GO:0016020">
    <property type="term" value="C:membrane"/>
    <property type="evidence" value="ECO:0007669"/>
    <property type="project" value="UniProtKB-SubCell"/>
</dbReference>
<evidence type="ECO:0000313" key="8">
    <source>
        <dbReference type="Proteomes" id="UP000054560"/>
    </source>
</evidence>
<dbReference type="PANTHER" id="PTHR22914">
    <property type="entry name" value="CHITIN SYNTHASE"/>
    <property type="match status" value="1"/>
</dbReference>
<organism evidence="7 8">
    <name type="scientific">Sphaeroforma arctica JP610</name>
    <dbReference type="NCBI Taxonomy" id="667725"/>
    <lineage>
        <taxon>Eukaryota</taxon>
        <taxon>Ichthyosporea</taxon>
        <taxon>Ichthyophonida</taxon>
        <taxon>Sphaeroforma</taxon>
    </lineage>
</organism>
<dbReference type="GO" id="GO:0006031">
    <property type="term" value="P:chitin biosynthetic process"/>
    <property type="evidence" value="ECO:0007669"/>
    <property type="project" value="TreeGrafter"/>
</dbReference>
<name>A0A0L0F5U8_9EUKA</name>
<keyword evidence="5" id="KW-1133">Transmembrane helix</keyword>
<keyword evidence="4" id="KW-0812">Transmembrane</keyword>
<dbReference type="EMBL" id="KQ247715">
    <property type="protein sequence ID" value="KNC72014.1"/>
    <property type="molecule type" value="Genomic_DNA"/>
</dbReference>
<evidence type="ECO:0000256" key="5">
    <source>
        <dbReference type="ARBA" id="ARBA00022989"/>
    </source>
</evidence>
<gene>
    <name evidence="7" type="ORF">SARC_15437</name>
</gene>
<evidence type="ECO:0000313" key="7">
    <source>
        <dbReference type="EMBL" id="KNC72014.1"/>
    </source>
</evidence>
<dbReference type="eggNOG" id="KOG2571">
    <property type="taxonomic scope" value="Eukaryota"/>
</dbReference>
<dbReference type="PANTHER" id="PTHR22914:SF41">
    <property type="entry name" value="CHITIN SYNTHASE 7"/>
    <property type="match status" value="1"/>
</dbReference>
<dbReference type="OrthoDB" id="370884at2759"/>
<dbReference type="GO" id="GO:0071944">
    <property type="term" value="C:cell periphery"/>
    <property type="evidence" value="ECO:0007669"/>
    <property type="project" value="TreeGrafter"/>
</dbReference>
<evidence type="ECO:0000256" key="2">
    <source>
        <dbReference type="ARBA" id="ARBA00012543"/>
    </source>
</evidence>
<accession>A0A0L0F5U8</accession>
<evidence type="ECO:0000256" key="1">
    <source>
        <dbReference type="ARBA" id="ARBA00004141"/>
    </source>
</evidence>
<keyword evidence="3" id="KW-0328">Glycosyltransferase</keyword>
<evidence type="ECO:0000256" key="6">
    <source>
        <dbReference type="ARBA" id="ARBA00023136"/>
    </source>
</evidence>
<reference evidence="7 8" key="1">
    <citation type="submission" date="2011-02" db="EMBL/GenBank/DDBJ databases">
        <title>The Genome Sequence of Sphaeroforma arctica JP610.</title>
        <authorList>
            <consortium name="The Broad Institute Genome Sequencing Platform"/>
            <person name="Russ C."/>
            <person name="Cuomo C."/>
            <person name="Young S.K."/>
            <person name="Zeng Q."/>
            <person name="Gargeya S."/>
            <person name="Alvarado L."/>
            <person name="Berlin A."/>
            <person name="Chapman S.B."/>
            <person name="Chen Z."/>
            <person name="Freedman E."/>
            <person name="Gellesch M."/>
            <person name="Goldberg J."/>
            <person name="Griggs A."/>
            <person name="Gujja S."/>
            <person name="Heilman E."/>
            <person name="Heiman D."/>
            <person name="Howarth C."/>
            <person name="Mehta T."/>
            <person name="Neiman D."/>
            <person name="Pearson M."/>
            <person name="Roberts A."/>
            <person name="Saif S."/>
            <person name="Shea T."/>
            <person name="Shenoy N."/>
            <person name="Sisk P."/>
            <person name="Stolte C."/>
            <person name="Sykes S."/>
            <person name="White J."/>
            <person name="Yandava C."/>
            <person name="Burger G."/>
            <person name="Gray M.W."/>
            <person name="Holland P.W.H."/>
            <person name="King N."/>
            <person name="Lang F.B.F."/>
            <person name="Roger A.J."/>
            <person name="Ruiz-Trillo I."/>
            <person name="Haas B."/>
            <person name="Nusbaum C."/>
            <person name="Birren B."/>
        </authorList>
    </citation>
    <scope>NUCLEOTIDE SEQUENCE [LARGE SCALE GENOMIC DNA]</scope>
    <source>
        <strain evidence="7 8">JP610</strain>
    </source>
</reference>
<proteinExistence type="predicted"/>
<dbReference type="Pfam" id="PF03142">
    <property type="entry name" value="Chitin_synth_2"/>
    <property type="match status" value="1"/>
</dbReference>
<protein>
    <recommendedName>
        <fullName evidence="2">chitin synthase</fullName>
        <ecNumber evidence="2">2.4.1.16</ecNumber>
    </recommendedName>
</protein>
<keyword evidence="8" id="KW-1185">Reference proteome</keyword>
<dbReference type="InterPro" id="IPR029044">
    <property type="entry name" value="Nucleotide-diphossugar_trans"/>
</dbReference>
<evidence type="ECO:0000256" key="4">
    <source>
        <dbReference type="ARBA" id="ARBA00022692"/>
    </source>
</evidence>
<dbReference type="Proteomes" id="UP000054560">
    <property type="component" value="Unassembled WGS sequence"/>
</dbReference>
<keyword evidence="6" id="KW-0472">Membrane</keyword>
<dbReference type="GeneID" id="25915941"/>
<dbReference type="SUPFAM" id="SSF53448">
    <property type="entry name" value="Nucleotide-diphospho-sugar transferases"/>
    <property type="match status" value="1"/>
</dbReference>